<name>A0A0A9F8M4_ARUDO</name>
<protein>
    <submittedName>
        <fullName evidence="1">Uncharacterized protein</fullName>
    </submittedName>
</protein>
<dbReference type="EMBL" id="GBRH01190337">
    <property type="protein sequence ID" value="JAE07559.1"/>
    <property type="molecule type" value="Transcribed_RNA"/>
</dbReference>
<evidence type="ECO:0000313" key="1">
    <source>
        <dbReference type="EMBL" id="JAE07559.1"/>
    </source>
</evidence>
<proteinExistence type="predicted"/>
<reference evidence="1" key="2">
    <citation type="journal article" date="2015" name="Data Brief">
        <title>Shoot transcriptome of the giant reed, Arundo donax.</title>
        <authorList>
            <person name="Barrero R.A."/>
            <person name="Guerrero F.D."/>
            <person name="Moolhuijzen P."/>
            <person name="Goolsby J.A."/>
            <person name="Tidwell J."/>
            <person name="Bellgard S.E."/>
            <person name="Bellgard M.I."/>
        </authorList>
    </citation>
    <scope>NUCLEOTIDE SEQUENCE</scope>
    <source>
        <tissue evidence="1">Shoot tissue taken approximately 20 cm above the soil surface</tissue>
    </source>
</reference>
<dbReference type="AlphaFoldDB" id="A0A0A9F8M4"/>
<organism evidence="1">
    <name type="scientific">Arundo donax</name>
    <name type="common">Giant reed</name>
    <name type="synonym">Donax arundinaceus</name>
    <dbReference type="NCBI Taxonomy" id="35708"/>
    <lineage>
        <taxon>Eukaryota</taxon>
        <taxon>Viridiplantae</taxon>
        <taxon>Streptophyta</taxon>
        <taxon>Embryophyta</taxon>
        <taxon>Tracheophyta</taxon>
        <taxon>Spermatophyta</taxon>
        <taxon>Magnoliopsida</taxon>
        <taxon>Liliopsida</taxon>
        <taxon>Poales</taxon>
        <taxon>Poaceae</taxon>
        <taxon>PACMAD clade</taxon>
        <taxon>Arundinoideae</taxon>
        <taxon>Arundineae</taxon>
        <taxon>Arundo</taxon>
    </lineage>
</organism>
<sequence length="44" mass="4622">MQQADMVAAQEQVEVSASCSYVPSYDTGTPAMAYDSTAPHANVV</sequence>
<accession>A0A0A9F8M4</accession>
<reference evidence="1" key="1">
    <citation type="submission" date="2014-09" db="EMBL/GenBank/DDBJ databases">
        <authorList>
            <person name="Magalhaes I.L.F."/>
            <person name="Oliveira U."/>
            <person name="Santos F.R."/>
            <person name="Vidigal T.H.D.A."/>
            <person name="Brescovit A.D."/>
            <person name="Santos A.J."/>
        </authorList>
    </citation>
    <scope>NUCLEOTIDE SEQUENCE</scope>
    <source>
        <tissue evidence="1">Shoot tissue taken approximately 20 cm above the soil surface</tissue>
    </source>
</reference>